<evidence type="ECO:0000313" key="2">
    <source>
        <dbReference type="Proteomes" id="UP000664477"/>
    </source>
</evidence>
<gene>
    <name evidence="1" type="ORF">J4727_08715</name>
</gene>
<organism evidence="1 2">
    <name type="scientific">Providencia rettgeri</name>
    <dbReference type="NCBI Taxonomy" id="587"/>
    <lineage>
        <taxon>Bacteria</taxon>
        <taxon>Pseudomonadati</taxon>
        <taxon>Pseudomonadota</taxon>
        <taxon>Gammaproteobacteria</taxon>
        <taxon>Enterobacterales</taxon>
        <taxon>Morganellaceae</taxon>
        <taxon>Providencia</taxon>
    </lineage>
</organism>
<dbReference type="Proteomes" id="UP000664477">
    <property type="component" value="Unassembled WGS sequence"/>
</dbReference>
<sequence>MIQISDAAGQILVTNQSRVIGLPTLQLVNLEQLNINAINHWQTAQGIPISAVYFR</sequence>
<name>A0A939NG66_PRORE</name>
<dbReference type="AlphaFoldDB" id="A0A939NG66"/>
<reference evidence="1" key="1">
    <citation type="submission" date="2021-03" db="EMBL/GenBank/DDBJ databases">
        <title>Molecular epidemiology and mechanisms of colistin and carbapenem resistance in Enterobacteriaceae from clinical isolates, the environment and porcine samples in Pretoria, South Africa.</title>
        <authorList>
            <person name="Bogoshi D."/>
            <person name="Mbelle N.M."/>
            <person name="Naidoo V."/>
            <person name="Osei Sekyere J."/>
        </authorList>
    </citation>
    <scope>NUCLEOTIDE SEQUENCE</scope>
    <source>
        <strain evidence="1">C052</strain>
    </source>
</reference>
<dbReference type="EMBL" id="JAGETQ010000036">
    <property type="protein sequence ID" value="MBO1916131.1"/>
    <property type="molecule type" value="Genomic_DNA"/>
</dbReference>
<accession>A0A939NG66</accession>
<proteinExistence type="predicted"/>
<comment type="caution">
    <text evidence="1">The sequence shown here is derived from an EMBL/GenBank/DDBJ whole genome shotgun (WGS) entry which is preliminary data.</text>
</comment>
<evidence type="ECO:0000313" key="1">
    <source>
        <dbReference type="EMBL" id="MBO1916131.1"/>
    </source>
</evidence>
<protein>
    <submittedName>
        <fullName evidence="1">Uncharacterized protein</fullName>
    </submittedName>
</protein>